<dbReference type="EMBL" id="CP071090">
    <property type="protein sequence ID" value="QSQ26397.1"/>
    <property type="molecule type" value="Genomic_DNA"/>
</dbReference>
<dbReference type="Proteomes" id="UP000662747">
    <property type="component" value="Chromosome"/>
</dbReference>
<keyword evidence="3" id="KW-1185">Reference proteome</keyword>
<sequence>MRYDCGVNLRPLVLVPSLVALVSLSACGSTEPEPEPQPSAEGCDRFDFPLSAQTDNHHVATCSSTACGASSTMEAENPPSSGMHCGTWAACGVYTEPVARCMYVHNLEHGHAVFLYNCPEGCPDEVAKLEAAAASVPAGSNGVRRALVAQDPQLPKRVAALLWRRAYVTDTADPDALRCLLAYQDVDAPEPGLACQAH</sequence>
<evidence type="ECO:0000256" key="1">
    <source>
        <dbReference type="SAM" id="SignalP"/>
    </source>
</evidence>
<gene>
    <name evidence="2" type="ORF">JY651_16330</name>
</gene>
<dbReference type="Pfam" id="PF11303">
    <property type="entry name" value="DUF3105"/>
    <property type="match status" value="1"/>
</dbReference>
<proteinExistence type="predicted"/>
<dbReference type="PROSITE" id="PS51257">
    <property type="entry name" value="PROKAR_LIPOPROTEIN"/>
    <property type="match status" value="1"/>
</dbReference>
<dbReference type="InterPro" id="IPR021454">
    <property type="entry name" value="DUF3105"/>
</dbReference>
<name>A0ABX7P7L6_9BACT</name>
<accession>A0ABX7P7L6</accession>
<organism evidence="2 3">
    <name type="scientific">Pyxidicoccus parkwayensis</name>
    <dbReference type="NCBI Taxonomy" id="2813578"/>
    <lineage>
        <taxon>Bacteria</taxon>
        <taxon>Pseudomonadati</taxon>
        <taxon>Myxococcota</taxon>
        <taxon>Myxococcia</taxon>
        <taxon>Myxococcales</taxon>
        <taxon>Cystobacterineae</taxon>
        <taxon>Myxococcaceae</taxon>
        <taxon>Pyxidicoccus</taxon>
    </lineage>
</organism>
<evidence type="ECO:0000313" key="2">
    <source>
        <dbReference type="EMBL" id="QSQ26397.1"/>
    </source>
</evidence>
<feature type="signal peptide" evidence="1">
    <location>
        <begin position="1"/>
        <end position="28"/>
    </location>
</feature>
<reference evidence="2 3" key="1">
    <citation type="submission" date="2021-02" db="EMBL/GenBank/DDBJ databases">
        <title>De Novo genome assembly of isolated myxobacteria.</title>
        <authorList>
            <person name="Stevens D.C."/>
        </authorList>
    </citation>
    <scope>NUCLEOTIDE SEQUENCE [LARGE SCALE GENOMIC DNA]</scope>
    <source>
        <strain evidence="3">SCPEA02</strain>
    </source>
</reference>
<protein>
    <submittedName>
        <fullName evidence="2">DUF3105 domain-containing protein</fullName>
    </submittedName>
</protein>
<feature type="chain" id="PRO_5047113135" evidence="1">
    <location>
        <begin position="29"/>
        <end position="198"/>
    </location>
</feature>
<keyword evidence="1" id="KW-0732">Signal</keyword>
<evidence type="ECO:0000313" key="3">
    <source>
        <dbReference type="Proteomes" id="UP000662747"/>
    </source>
</evidence>